<keyword evidence="4" id="KW-1185">Reference proteome</keyword>
<evidence type="ECO:0000313" key="4">
    <source>
        <dbReference type="Proteomes" id="UP000670947"/>
    </source>
</evidence>
<protein>
    <submittedName>
        <fullName evidence="3">PHP domain-containing protein</fullName>
    </submittedName>
</protein>
<gene>
    <name evidence="3" type="ORF">I8J29_16785</name>
</gene>
<accession>A0ABS3WC43</accession>
<organism evidence="3 4">
    <name type="scientific">Paenibacillus artemisiicola</name>
    <dbReference type="NCBI Taxonomy" id="1172618"/>
    <lineage>
        <taxon>Bacteria</taxon>
        <taxon>Bacillati</taxon>
        <taxon>Bacillota</taxon>
        <taxon>Bacilli</taxon>
        <taxon>Bacillales</taxon>
        <taxon>Paenibacillaceae</taxon>
        <taxon>Paenibacillus</taxon>
    </lineage>
</organism>
<feature type="domain" description="Polymerase/histidinol phosphatase N-terminal" evidence="2">
    <location>
        <begin position="19"/>
        <end position="84"/>
    </location>
</feature>
<dbReference type="Proteomes" id="UP000670947">
    <property type="component" value="Unassembled WGS sequence"/>
</dbReference>
<dbReference type="InterPro" id="IPR016195">
    <property type="entry name" value="Pol/histidinol_Pase-like"/>
</dbReference>
<sequence>MPERRAGAADAEAGPPGKVDLHCHTNASDNTFGAADVVRQAAEAGVAALAITDHDTTAAVEEASRLGRSLGVEIVPGIEISAYDYERKRRAHILGLFIDPAHPALAALCDPIVERRTRLSYEMTERLAAAGYDIAWDDVLRYAGPGGAAFKQHIMHALVDRGYANHLFGELYRRLFSRGENGEPGIAHLPMRYVDARDAIRAVLDAGGIPVLAHPGQLRNFEAIPEWVDCGLQGLEVLHPSHSEEDLSRAAQAAAEYGLLVTGGSDFHGGYGDARWPLGSMDAGAESLATLRERALRNAGAR</sequence>
<comment type="caution">
    <text evidence="3">The sequence shown here is derived from an EMBL/GenBank/DDBJ whole genome shotgun (WGS) entry which is preliminary data.</text>
</comment>
<reference evidence="3 4" key="1">
    <citation type="submission" date="2021-03" db="EMBL/GenBank/DDBJ databases">
        <title>Paenibacillus artemisicola MWE-103 whole genome sequence.</title>
        <authorList>
            <person name="Ham Y.J."/>
        </authorList>
    </citation>
    <scope>NUCLEOTIDE SEQUENCE [LARGE SCALE GENOMIC DNA]</scope>
    <source>
        <strain evidence="3 4">MWE-103</strain>
    </source>
</reference>
<feature type="region of interest" description="Disordered" evidence="1">
    <location>
        <begin position="1"/>
        <end position="20"/>
    </location>
</feature>
<proteinExistence type="predicted"/>
<dbReference type="PANTHER" id="PTHR42924">
    <property type="entry name" value="EXONUCLEASE"/>
    <property type="match status" value="1"/>
</dbReference>
<feature type="compositionally biased region" description="Low complexity" evidence="1">
    <location>
        <begin position="8"/>
        <end position="17"/>
    </location>
</feature>
<dbReference type="Gene3D" id="1.10.150.650">
    <property type="match status" value="1"/>
</dbReference>
<dbReference type="SUPFAM" id="SSF89550">
    <property type="entry name" value="PHP domain-like"/>
    <property type="match status" value="1"/>
</dbReference>
<dbReference type="InterPro" id="IPR003141">
    <property type="entry name" value="Pol/His_phosphatase_N"/>
</dbReference>
<dbReference type="InterPro" id="IPR052018">
    <property type="entry name" value="PHP_domain"/>
</dbReference>
<evidence type="ECO:0000256" key="1">
    <source>
        <dbReference type="SAM" id="MobiDB-lite"/>
    </source>
</evidence>
<dbReference type="CDD" id="cd07438">
    <property type="entry name" value="PHP_HisPPase_AMP"/>
    <property type="match status" value="1"/>
</dbReference>
<evidence type="ECO:0000259" key="2">
    <source>
        <dbReference type="SMART" id="SM00481"/>
    </source>
</evidence>
<dbReference type="Gene3D" id="3.20.20.140">
    <property type="entry name" value="Metal-dependent hydrolases"/>
    <property type="match status" value="1"/>
</dbReference>
<evidence type="ECO:0000313" key="3">
    <source>
        <dbReference type="EMBL" id="MBO7745866.1"/>
    </source>
</evidence>
<dbReference type="EMBL" id="JAGGDJ010000013">
    <property type="protein sequence ID" value="MBO7745866.1"/>
    <property type="molecule type" value="Genomic_DNA"/>
</dbReference>
<dbReference type="Pfam" id="PF02811">
    <property type="entry name" value="PHP"/>
    <property type="match status" value="1"/>
</dbReference>
<dbReference type="PANTHER" id="PTHR42924:SF3">
    <property type="entry name" value="POLYMERASE_HISTIDINOL PHOSPHATASE N-TERMINAL DOMAIN-CONTAINING PROTEIN"/>
    <property type="match status" value="1"/>
</dbReference>
<dbReference type="InterPro" id="IPR004013">
    <property type="entry name" value="PHP_dom"/>
</dbReference>
<name>A0ABS3WC43_9BACL</name>
<dbReference type="SMART" id="SM00481">
    <property type="entry name" value="POLIIIAc"/>
    <property type="match status" value="1"/>
</dbReference>